<proteinExistence type="predicted"/>
<name>A0A382MJZ2_9ZZZZ</name>
<dbReference type="EMBL" id="UINC01093760">
    <property type="protein sequence ID" value="SVC48435.1"/>
    <property type="molecule type" value="Genomic_DNA"/>
</dbReference>
<gene>
    <name evidence="1" type="ORF">METZ01_LOCUS301289</name>
</gene>
<sequence length="40" mass="4317">MLVLALFVETDELGLTRLEPGNGNYPKLGFEILVKASNGP</sequence>
<accession>A0A382MJZ2</accession>
<dbReference type="AlphaFoldDB" id="A0A382MJZ2"/>
<organism evidence="1">
    <name type="scientific">marine metagenome</name>
    <dbReference type="NCBI Taxonomy" id="408172"/>
    <lineage>
        <taxon>unclassified sequences</taxon>
        <taxon>metagenomes</taxon>
        <taxon>ecological metagenomes</taxon>
    </lineage>
</organism>
<evidence type="ECO:0000313" key="1">
    <source>
        <dbReference type="EMBL" id="SVC48435.1"/>
    </source>
</evidence>
<protein>
    <submittedName>
        <fullName evidence="1">Uncharacterized protein</fullName>
    </submittedName>
</protein>
<reference evidence="1" key="1">
    <citation type="submission" date="2018-05" db="EMBL/GenBank/DDBJ databases">
        <authorList>
            <person name="Lanie J.A."/>
            <person name="Ng W.-L."/>
            <person name="Kazmierczak K.M."/>
            <person name="Andrzejewski T.M."/>
            <person name="Davidsen T.M."/>
            <person name="Wayne K.J."/>
            <person name="Tettelin H."/>
            <person name="Glass J.I."/>
            <person name="Rusch D."/>
            <person name="Podicherti R."/>
            <person name="Tsui H.-C.T."/>
            <person name="Winkler M.E."/>
        </authorList>
    </citation>
    <scope>NUCLEOTIDE SEQUENCE</scope>
</reference>